<keyword evidence="2" id="KW-1185">Reference proteome</keyword>
<dbReference type="Gene3D" id="1.20.1070.10">
    <property type="entry name" value="Rhodopsin 7-helix transmembrane proteins"/>
    <property type="match status" value="1"/>
</dbReference>
<proteinExistence type="predicted"/>
<evidence type="ECO:0000313" key="2">
    <source>
        <dbReference type="Proteomes" id="UP000124452"/>
    </source>
</evidence>
<organism evidence="1 2">
    <name type="scientific">Equid gammaherpesvirus 5</name>
    <dbReference type="NCBI Taxonomy" id="10371"/>
    <lineage>
        <taxon>Viruses</taxon>
        <taxon>Duplodnaviria</taxon>
        <taxon>Heunggongvirae</taxon>
        <taxon>Peploviricota</taxon>
        <taxon>Herviviricetes</taxon>
        <taxon>Herpesvirales</taxon>
        <taxon>Orthoherpesviridae</taxon>
        <taxon>Gammaherpesvirinae</taxon>
        <taxon>Percavirus</taxon>
        <taxon>Percavirus equidgamma5</taxon>
    </lineage>
</organism>
<protein>
    <submittedName>
        <fullName evidence="1">Membrane protein BILF1</fullName>
    </submittedName>
</protein>
<sequence>MTDESMNYSFINYQLLLNGTLVANCTRGSDPEAAVWGTMLECVFLGIVVTMMGFFSVRTGFKPNSNIWLFAGCVVIGVWLVTKMAQDYAKGALKCVVTESLVTFCYLLGGLLNVGMCLDRCRAVYSRMAGGTMTPAAICAYIGAAGVACLTVTAVNAWEISRNGLHKSPNLAGGCFLAATPEAHRAKLLVRVLVYFSFVCAVTAATALTLKKILSTSLKGKWGICANVVLVTLPISFIWLTAITSAWLEYSSGVMCPRRVTGNVFIYLSSVPMLIILFVYMFTGKNLRHTFNNSTGSRSSSSASVSCFLHLAGRP</sequence>
<name>A0A0B4Q5H1_9GAMA</name>
<dbReference type="RefSeq" id="YP_009118401.1">
    <property type="nucleotide sequence ID" value="NC_026421.1"/>
</dbReference>
<dbReference type="SUPFAM" id="SSF81321">
    <property type="entry name" value="Family A G protein-coupled receptor-like"/>
    <property type="match status" value="1"/>
</dbReference>
<dbReference type="Pfam" id="PF25732">
    <property type="entry name" value="BILF1"/>
    <property type="match status" value="1"/>
</dbReference>
<gene>
    <name evidence="1" type="primary">E6</name>
</gene>
<dbReference type="GeneID" id="23104148"/>
<dbReference type="EMBL" id="KM924295">
    <property type="protein sequence ID" value="AIU39537.1"/>
    <property type="molecule type" value="Genomic_DNA"/>
</dbReference>
<accession>A0A0B4Q5H1</accession>
<evidence type="ECO:0000313" key="1">
    <source>
        <dbReference type="EMBL" id="AIU39537.1"/>
    </source>
</evidence>
<dbReference type="Proteomes" id="UP000124452">
    <property type="component" value="Segment"/>
</dbReference>
<dbReference type="OrthoDB" id="16102at10239"/>
<dbReference type="InterPro" id="IPR058024">
    <property type="entry name" value="BILF1-like"/>
</dbReference>
<reference evidence="1 2" key="1">
    <citation type="journal article" date="2015" name="Genome Announc.">
        <title>Genome sequences of equid herpesviruses 2 and 5.</title>
        <authorList>
            <person name="Wilkie G.S."/>
            <person name="Kerr K."/>
            <person name="Stewart J.P."/>
            <person name="Studdert M.J."/>
            <person name="Davison A.J."/>
        </authorList>
    </citation>
    <scope>NUCLEOTIDE SEQUENCE [LARGE SCALE GENOMIC DNA]</scope>
    <source>
        <strain evidence="1">2-141/67</strain>
    </source>
</reference>
<dbReference type="KEGG" id="vg:23104148"/>